<dbReference type="AlphaFoldDB" id="A0A9P6U4Q0"/>
<feature type="transmembrane region" description="Helical" evidence="6">
    <location>
        <begin position="295"/>
        <end position="313"/>
    </location>
</feature>
<keyword evidence="2 6" id="KW-0812">Transmembrane</keyword>
<dbReference type="InterPro" id="IPR000326">
    <property type="entry name" value="PAP2/HPO"/>
</dbReference>
<name>A0A9P6U4Q0_9FUNG</name>
<feature type="transmembrane region" description="Helical" evidence="6">
    <location>
        <begin position="173"/>
        <end position="192"/>
    </location>
</feature>
<feature type="region of interest" description="Disordered" evidence="5">
    <location>
        <begin position="339"/>
        <end position="371"/>
    </location>
</feature>
<dbReference type="SMART" id="SM00014">
    <property type="entry name" value="acidPPc"/>
    <property type="match status" value="1"/>
</dbReference>
<protein>
    <submittedName>
        <fullName evidence="8">Aureobasidin resistance protein Aur1</fullName>
    </submittedName>
</protein>
<dbReference type="CDD" id="cd03386">
    <property type="entry name" value="PAP2_Aur1_like"/>
    <property type="match status" value="1"/>
</dbReference>
<keyword evidence="4 6" id="KW-0472">Membrane</keyword>
<dbReference type="InterPro" id="IPR026841">
    <property type="entry name" value="Aur1/Ipt1"/>
</dbReference>
<dbReference type="Pfam" id="PF14378">
    <property type="entry name" value="PAP2_3"/>
    <property type="match status" value="1"/>
</dbReference>
<comment type="caution">
    <text evidence="8">The sequence shown here is derived from an EMBL/GenBank/DDBJ whole genome shotgun (WGS) entry which is preliminary data.</text>
</comment>
<dbReference type="GO" id="GO:0070916">
    <property type="term" value="C:inositol phosphoceramide synthase complex"/>
    <property type="evidence" value="ECO:0007669"/>
    <property type="project" value="TreeGrafter"/>
</dbReference>
<comment type="subcellular location">
    <subcellularLocation>
        <location evidence="1">Membrane</location>
        <topology evidence="1">Multi-pass membrane protein</topology>
    </subcellularLocation>
</comment>
<proteinExistence type="predicted"/>
<organism evidence="8 9">
    <name type="scientific">Mortierella polycephala</name>
    <dbReference type="NCBI Taxonomy" id="41804"/>
    <lineage>
        <taxon>Eukaryota</taxon>
        <taxon>Fungi</taxon>
        <taxon>Fungi incertae sedis</taxon>
        <taxon>Mucoromycota</taxon>
        <taxon>Mortierellomycotina</taxon>
        <taxon>Mortierellomycetes</taxon>
        <taxon>Mortierellales</taxon>
        <taxon>Mortierellaceae</taxon>
        <taxon>Mortierella</taxon>
    </lineage>
</organism>
<evidence type="ECO:0000256" key="5">
    <source>
        <dbReference type="SAM" id="MobiDB-lite"/>
    </source>
</evidence>
<dbReference type="GO" id="GO:0030148">
    <property type="term" value="P:sphingolipid biosynthetic process"/>
    <property type="evidence" value="ECO:0007669"/>
    <property type="project" value="TreeGrafter"/>
</dbReference>
<feature type="transmembrane region" description="Helical" evidence="6">
    <location>
        <begin position="144"/>
        <end position="166"/>
    </location>
</feature>
<reference evidence="8" key="1">
    <citation type="journal article" date="2020" name="Fungal Divers.">
        <title>Resolving the Mortierellaceae phylogeny through synthesis of multi-gene phylogenetics and phylogenomics.</title>
        <authorList>
            <person name="Vandepol N."/>
            <person name="Liber J."/>
            <person name="Desiro A."/>
            <person name="Na H."/>
            <person name="Kennedy M."/>
            <person name="Barry K."/>
            <person name="Grigoriev I.V."/>
            <person name="Miller A.N."/>
            <person name="O'Donnell K."/>
            <person name="Stajich J.E."/>
            <person name="Bonito G."/>
        </authorList>
    </citation>
    <scope>NUCLEOTIDE SEQUENCE</scope>
    <source>
        <strain evidence="8">KOD948</strain>
    </source>
</reference>
<dbReference type="GO" id="GO:0006676">
    <property type="term" value="P:mannosyl diphosphorylinositol ceramide metabolic process"/>
    <property type="evidence" value="ECO:0007669"/>
    <property type="project" value="TreeGrafter"/>
</dbReference>
<dbReference type="PANTHER" id="PTHR31310">
    <property type="match status" value="1"/>
</dbReference>
<dbReference type="Gene3D" id="1.20.144.10">
    <property type="entry name" value="Phosphatidic acid phosphatase type 2/haloperoxidase"/>
    <property type="match status" value="1"/>
</dbReference>
<gene>
    <name evidence="8" type="primary">IPC1_2</name>
    <name evidence="8" type="ORF">BG011_002492</name>
</gene>
<feature type="transmembrane region" description="Helical" evidence="6">
    <location>
        <begin position="82"/>
        <end position="103"/>
    </location>
</feature>
<keyword evidence="9" id="KW-1185">Reference proteome</keyword>
<keyword evidence="3 6" id="KW-1133">Transmembrane helix</keyword>
<evidence type="ECO:0000256" key="1">
    <source>
        <dbReference type="ARBA" id="ARBA00004141"/>
    </source>
</evidence>
<evidence type="ECO:0000256" key="4">
    <source>
        <dbReference type="ARBA" id="ARBA00023136"/>
    </source>
</evidence>
<evidence type="ECO:0000313" key="8">
    <source>
        <dbReference type="EMBL" id="KAG0259641.1"/>
    </source>
</evidence>
<dbReference type="InterPro" id="IPR052185">
    <property type="entry name" value="IPC_Synthase-Related"/>
</dbReference>
<feature type="domain" description="Phosphatidic acid phosphatase type 2/haloperoxidase" evidence="7">
    <location>
        <begin position="171"/>
        <end position="310"/>
    </location>
</feature>
<accession>A0A9P6U4Q0</accession>
<feature type="transmembrane region" description="Helical" evidence="6">
    <location>
        <begin position="42"/>
        <end position="75"/>
    </location>
</feature>
<dbReference type="OrthoDB" id="5784at2759"/>
<feature type="compositionally biased region" description="Basic and acidic residues" evidence="5">
    <location>
        <begin position="356"/>
        <end position="368"/>
    </location>
</feature>
<dbReference type="EMBL" id="JAAAJA010000180">
    <property type="protein sequence ID" value="KAG0259641.1"/>
    <property type="molecule type" value="Genomic_DNA"/>
</dbReference>
<evidence type="ECO:0000259" key="7">
    <source>
        <dbReference type="SMART" id="SM00014"/>
    </source>
</evidence>
<evidence type="ECO:0000256" key="2">
    <source>
        <dbReference type="ARBA" id="ARBA00022692"/>
    </source>
</evidence>
<dbReference type="GO" id="GO:0016020">
    <property type="term" value="C:membrane"/>
    <property type="evidence" value="ECO:0007669"/>
    <property type="project" value="UniProtKB-SubCell"/>
</dbReference>
<sequence length="467" mass="51734">MITITPPNLRYRRGPLLALKTAVATTLHPLQQHSYTSYDLQYLFLFVIFSACYCLNDQPALVKIPLLVISIALLIPKQTRSFMLPFFAVAAWLLLFYSCRFIPSEWRPHIFTTVLPTLEAILYGGNLSNLLASSTAPWKDLLAWLPYGVFHFLMPVILAALVFIFAPSGTLPVFARTFGYMNIAGVLTQLLFPCSPPWYEAHYGEFHPATYSMPGDPGGLSRVDEILGTAMYKNTFTASPLVFGAFPSLHSGCAWQLAFFTVFAFGPRSIPIALLYVFWIWWAAMYLNHHYVVDLVGGGVYAVIAFWIGSAFLPSALGDESSLDAVDLFRRDEKVSTSMSSSSTEAHPLVGMNGSWDRDPAPDRHSDSDEAEDSIQVIVTVDVGIQTESSAMTDFSSLDGSRTTVRDQPRWNGWRGHKSWLVVLSSVRSGRSLSRKSSTFTSTLSAGVTMGAHDTQPNDRDLVAETH</sequence>
<dbReference type="Proteomes" id="UP000726737">
    <property type="component" value="Unassembled WGS sequence"/>
</dbReference>
<evidence type="ECO:0000256" key="6">
    <source>
        <dbReference type="SAM" id="Phobius"/>
    </source>
</evidence>
<evidence type="ECO:0000313" key="9">
    <source>
        <dbReference type="Proteomes" id="UP000726737"/>
    </source>
</evidence>
<dbReference type="PANTHER" id="PTHR31310:SF11">
    <property type="entry name" value="INOSITOL PHOSPHORYLCERAMIDE SYNTHASE CATALYTIC SUBUNIT AUR1"/>
    <property type="match status" value="1"/>
</dbReference>
<evidence type="ECO:0000256" key="3">
    <source>
        <dbReference type="ARBA" id="ARBA00022989"/>
    </source>
</evidence>